<accession>A0ABQ1IDJ6</accession>
<comment type="similarity">
    <text evidence="1 2">Belongs to the UPF0235 family.</text>
</comment>
<protein>
    <recommendedName>
        <fullName evidence="2">UPF0235 protein GCM10011502_05670</fullName>
    </recommendedName>
</protein>
<dbReference type="HAMAP" id="MF_00634">
    <property type="entry name" value="UPF0235"/>
    <property type="match status" value="1"/>
</dbReference>
<name>A0ABQ1IDJ6_9GAMM</name>
<dbReference type="NCBIfam" id="TIGR00251">
    <property type="entry name" value="DUF167 family protein"/>
    <property type="match status" value="1"/>
</dbReference>
<dbReference type="Gene3D" id="3.30.1200.10">
    <property type="entry name" value="YggU-like"/>
    <property type="match status" value="1"/>
</dbReference>
<reference evidence="4" key="1">
    <citation type="journal article" date="2019" name="Int. J. Syst. Evol. Microbiol.">
        <title>The Global Catalogue of Microorganisms (GCM) 10K type strain sequencing project: providing services to taxonomists for standard genome sequencing and annotation.</title>
        <authorList>
            <consortium name="The Broad Institute Genomics Platform"/>
            <consortium name="The Broad Institute Genome Sequencing Center for Infectious Disease"/>
            <person name="Wu L."/>
            <person name="Ma J."/>
        </authorList>
    </citation>
    <scope>NUCLEOTIDE SEQUENCE [LARGE SCALE GENOMIC DNA]</scope>
    <source>
        <strain evidence="4">CGMCC 1.15923</strain>
    </source>
</reference>
<dbReference type="NCBIfam" id="NF003466">
    <property type="entry name" value="PRK05090.1"/>
    <property type="match status" value="1"/>
</dbReference>
<dbReference type="PANTHER" id="PTHR13420:SF7">
    <property type="entry name" value="UPF0235 PROTEIN C15ORF40"/>
    <property type="match status" value="1"/>
</dbReference>
<dbReference type="SMART" id="SM01152">
    <property type="entry name" value="DUF167"/>
    <property type="match status" value="1"/>
</dbReference>
<dbReference type="PANTHER" id="PTHR13420">
    <property type="entry name" value="UPF0235 PROTEIN C15ORF40"/>
    <property type="match status" value="1"/>
</dbReference>
<dbReference type="Proteomes" id="UP000646152">
    <property type="component" value="Unassembled WGS sequence"/>
</dbReference>
<gene>
    <name evidence="3" type="ORF">GCM10011502_05670</name>
</gene>
<evidence type="ECO:0000313" key="4">
    <source>
        <dbReference type="Proteomes" id="UP000646152"/>
    </source>
</evidence>
<dbReference type="InterPro" id="IPR036591">
    <property type="entry name" value="YggU-like_sf"/>
</dbReference>
<proteinExistence type="inferred from homology"/>
<comment type="caution">
    <text evidence="3">The sequence shown here is derived from an EMBL/GenBank/DDBJ whole genome shotgun (WGS) entry which is preliminary data.</text>
</comment>
<dbReference type="SUPFAM" id="SSF69786">
    <property type="entry name" value="YggU-like"/>
    <property type="match status" value="1"/>
</dbReference>
<evidence type="ECO:0000256" key="1">
    <source>
        <dbReference type="ARBA" id="ARBA00010364"/>
    </source>
</evidence>
<dbReference type="Pfam" id="PF02594">
    <property type="entry name" value="DUF167"/>
    <property type="match status" value="1"/>
</dbReference>
<dbReference type="EMBL" id="BMKE01000003">
    <property type="protein sequence ID" value="GGB35457.1"/>
    <property type="molecule type" value="Genomic_DNA"/>
</dbReference>
<evidence type="ECO:0000256" key="2">
    <source>
        <dbReference type="HAMAP-Rule" id="MF_00634"/>
    </source>
</evidence>
<keyword evidence="4" id="KW-1185">Reference proteome</keyword>
<organism evidence="3 4">
    <name type="scientific">Oceanisphaera marina</name>
    <dbReference type="NCBI Taxonomy" id="2017550"/>
    <lineage>
        <taxon>Bacteria</taxon>
        <taxon>Pseudomonadati</taxon>
        <taxon>Pseudomonadota</taxon>
        <taxon>Gammaproteobacteria</taxon>
        <taxon>Aeromonadales</taxon>
        <taxon>Aeromonadaceae</taxon>
        <taxon>Oceanisphaera</taxon>
    </lineage>
</organism>
<dbReference type="InterPro" id="IPR003746">
    <property type="entry name" value="DUF167"/>
</dbReference>
<sequence length="103" mass="11386">MGNINLPVQRKGDTLYLRLYLQPKASQDRFLGLHGDELKVAITAPPVDGKANAHLLKWLAKQCRVAKSQVQLVTGDCSRHKKIMITSPKEIPAELAELLAKST</sequence>
<evidence type="ECO:0000313" key="3">
    <source>
        <dbReference type="EMBL" id="GGB35457.1"/>
    </source>
</evidence>